<dbReference type="GO" id="GO:0055086">
    <property type="term" value="P:nucleobase-containing small molecule metabolic process"/>
    <property type="evidence" value="ECO:0007669"/>
    <property type="project" value="UniProtKB-ARBA"/>
</dbReference>
<keyword evidence="4" id="KW-0862">Zinc</keyword>
<evidence type="ECO:0000256" key="1">
    <source>
        <dbReference type="ARBA" id="ARBA00006576"/>
    </source>
</evidence>
<evidence type="ECO:0000256" key="4">
    <source>
        <dbReference type="ARBA" id="ARBA00022833"/>
    </source>
</evidence>
<protein>
    <submittedName>
        <fullName evidence="7">Cytidine deaminase</fullName>
    </submittedName>
</protein>
<proteinExistence type="inferred from homology"/>
<dbReference type="PANTHER" id="PTHR11644">
    <property type="entry name" value="CYTIDINE DEAMINASE"/>
    <property type="match status" value="1"/>
</dbReference>
<sequence length="147" mass="16857">MDIWEKLYHEAKALYAPHEVSDFVYARHVVAAVEAADGQIFTGFCMEGTCGVFHLCAERAALFNMYQQSGQTKVKRIIAFRDKPPYGEGSGMPCGACREFLLELDAENRHLEFMVDYESRKTITLGELMPLWWGEERARQRENKGNE</sequence>
<evidence type="ECO:0000313" key="11">
    <source>
        <dbReference type="Proteomes" id="UP000462658"/>
    </source>
</evidence>
<organism evidence="7 10">
    <name type="scientific">Streptococcus parasanguinis</name>
    <dbReference type="NCBI Taxonomy" id="1318"/>
    <lineage>
        <taxon>Bacteria</taxon>
        <taxon>Bacillati</taxon>
        <taxon>Bacillota</taxon>
        <taxon>Bacilli</taxon>
        <taxon>Lactobacillales</taxon>
        <taxon>Streptococcaceae</taxon>
        <taxon>Streptococcus</taxon>
    </lineage>
</organism>
<evidence type="ECO:0000313" key="6">
    <source>
        <dbReference type="EMBL" id="MTR63465.1"/>
    </source>
</evidence>
<dbReference type="InterPro" id="IPR002125">
    <property type="entry name" value="CMP_dCMP_dom"/>
</dbReference>
<evidence type="ECO:0000313" key="10">
    <source>
        <dbReference type="Proteomes" id="UP000285773"/>
    </source>
</evidence>
<evidence type="ECO:0000313" key="9">
    <source>
        <dbReference type="Proteomes" id="UP000285725"/>
    </source>
</evidence>
<dbReference type="Proteomes" id="UP000285725">
    <property type="component" value="Unassembled WGS sequence"/>
</dbReference>
<evidence type="ECO:0000313" key="7">
    <source>
        <dbReference type="EMBL" id="RHC95069.1"/>
    </source>
</evidence>
<dbReference type="EMBL" id="QSIO01000002">
    <property type="protein sequence ID" value="RHC95069.1"/>
    <property type="molecule type" value="Genomic_DNA"/>
</dbReference>
<dbReference type="Proteomes" id="UP000462658">
    <property type="component" value="Unassembled WGS sequence"/>
</dbReference>
<gene>
    <name evidence="7" type="ORF">DW820_06975</name>
    <name evidence="8" type="ORF">DWZ19_03630</name>
    <name evidence="6" type="ORF">GMC80_09030</name>
</gene>
<accession>A0A414CJ65</accession>
<dbReference type="InterPro" id="IPR050202">
    <property type="entry name" value="Cyt/Deoxycyt_deaminase"/>
</dbReference>
<name>A0A414CJ65_STRPA</name>
<dbReference type="Proteomes" id="UP000285773">
    <property type="component" value="Unassembled WGS sequence"/>
</dbReference>
<dbReference type="EMBL" id="WMZA01000003">
    <property type="protein sequence ID" value="MTR63465.1"/>
    <property type="molecule type" value="Genomic_DNA"/>
</dbReference>
<dbReference type="GO" id="GO:0004126">
    <property type="term" value="F:cytidine deaminase activity"/>
    <property type="evidence" value="ECO:0007669"/>
    <property type="project" value="TreeGrafter"/>
</dbReference>
<dbReference type="AlphaFoldDB" id="A0A414CJ65"/>
<keyword evidence="2" id="KW-0479">Metal-binding</keyword>
<dbReference type="Gene3D" id="3.40.140.10">
    <property type="entry name" value="Cytidine Deaminase, domain 2"/>
    <property type="match status" value="1"/>
</dbReference>
<reference evidence="6 11" key="2">
    <citation type="journal article" date="2019" name="Nat. Med.">
        <title>A library of human gut bacterial isolates paired with longitudinal multiomics data enables mechanistic microbiome research.</title>
        <authorList>
            <person name="Poyet M."/>
            <person name="Groussin M."/>
            <person name="Gibbons S.M."/>
            <person name="Avila-Pacheco J."/>
            <person name="Jiang X."/>
            <person name="Kearney S.M."/>
            <person name="Perrotta A.R."/>
            <person name="Berdy B."/>
            <person name="Zhao S."/>
            <person name="Lieberman T.D."/>
            <person name="Swanson P.K."/>
            <person name="Smith M."/>
            <person name="Roesemann S."/>
            <person name="Alexander J.E."/>
            <person name="Rich S.A."/>
            <person name="Livny J."/>
            <person name="Vlamakis H."/>
            <person name="Clish C."/>
            <person name="Bullock K."/>
            <person name="Deik A."/>
            <person name="Scott J."/>
            <person name="Pierce K.A."/>
            <person name="Xavier R.J."/>
            <person name="Alm E.J."/>
        </authorList>
    </citation>
    <scope>NUCLEOTIDE SEQUENCE [LARGE SCALE GENOMIC DNA]</scope>
    <source>
        <strain evidence="6 11">BIOML-A10</strain>
    </source>
</reference>
<feature type="domain" description="CMP/dCMP-type deaminase" evidence="5">
    <location>
        <begin position="1"/>
        <end position="136"/>
    </location>
</feature>
<reference evidence="9 10" key="1">
    <citation type="submission" date="2018-08" db="EMBL/GenBank/DDBJ databases">
        <title>A genome reference for cultivated species of the human gut microbiota.</title>
        <authorList>
            <person name="Zou Y."/>
            <person name="Xue W."/>
            <person name="Luo G."/>
        </authorList>
    </citation>
    <scope>NUCLEOTIDE SEQUENCE [LARGE SCALE GENOMIC DNA]</scope>
    <source>
        <strain evidence="8 9">AF30-12BH</strain>
        <strain evidence="7 10">AM33-3BH</strain>
    </source>
</reference>
<comment type="similarity">
    <text evidence="1">Belongs to the cytidine and deoxycytidylate deaminase family.</text>
</comment>
<dbReference type="RefSeq" id="WP_118095832.1">
    <property type="nucleotide sequence ID" value="NZ_CABJDC010000002.1"/>
</dbReference>
<keyword evidence="3" id="KW-0378">Hydrolase</keyword>
<comment type="caution">
    <text evidence="7">The sequence shown here is derived from an EMBL/GenBank/DDBJ whole genome shotgun (WGS) entry which is preliminary data.</text>
</comment>
<evidence type="ECO:0000313" key="8">
    <source>
        <dbReference type="EMBL" id="RHN26137.1"/>
    </source>
</evidence>
<dbReference type="EMBL" id="QRQU01000002">
    <property type="protein sequence ID" value="RHN26137.1"/>
    <property type="molecule type" value="Genomic_DNA"/>
</dbReference>
<dbReference type="PROSITE" id="PS51747">
    <property type="entry name" value="CYT_DCMP_DEAMINASES_2"/>
    <property type="match status" value="1"/>
</dbReference>
<dbReference type="SUPFAM" id="SSF53927">
    <property type="entry name" value="Cytidine deaminase-like"/>
    <property type="match status" value="1"/>
</dbReference>
<dbReference type="GO" id="GO:0008270">
    <property type="term" value="F:zinc ion binding"/>
    <property type="evidence" value="ECO:0007669"/>
    <property type="project" value="InterPro"/>
</dbReference>
<dbReference type="PROSITE" id="PS00903">
    <property type="entry name" value="CYT_DCMP_DEAMINASES_1"/>
    <property type="match status" value="1"/>
</dbReference>
<dbReference type="GO" id="GO:0005829">
    <property type="term" value="C:cytosol"/>
    <property type="evidence" value="ECO:0007669"/>
    <property type="project" value="TreeGrafter"/>
</dbReference>
<dbReference type="GO" id="GO:0072527">
    <property type="term" value="P:pyrimidine-containing compound metabolic process"/>
    <property type="evidence" value="ECO:0007669"/>
    <property type="project" value="UniProtKB-ARBA"/>
</dbReference>
<evidence type="ECO:0000256" key="2">
    <source>
        <dbReference type="ARBA" id="ARBA00022723"/>
    </source>
</evidence>
<dbReference type="InterPro" id="IPR016192">
    <property type="entry name" value="APOBEC/CMP_deaminase_Zn-bd"/>
</dbReference>
<dbReference type="CDD" id="cd01283">
    <property type="entry name" value="cytidine_deaminase"/>
    <property type="match status" value="1"/>
</dbReference>
<dbReference type="GO" id="GO:0042802">
    <property type="term" value="F:identical protein binding"/>
    <property type="evidence" value="ECO:0007669"/>
    <property type="project" value="UniProtKB-ARBA"/>
</dbReference>
<evidence type="ECO:0000259" key="5">
    <source>
        <dbReference type="PROSITE" id="PS51747"/>
    </source>
</evidence>
<evidence type="ECO:0000256" key="3">
    <source>
        <dbReference type="ARBA" id="ARBA00022801"/>
    </source>
</evidence>
<dbReference type="InterPro" id="IPR016193">
    <property type="entry name" value="Cytidine_deaminase-like"/>
</dbReference>
<dbReference type="PANTHER" id="PTHR11644:SF2">
    <property type="entry name" value="CYTIDINE DEAMINASE"/>
    <property type="match status" value="1"/>
</dbReference>